<name>A0AAU7KBR0_9GAMM</name>
<sequence>MTIDDFAERFQAGLDAMATMPMNQARRHYDELCASFAGPVPATIAVTDEVIDGVGVRRYRPHLGAEGVVLYAHGGGFTIGSVESHQGVAAGLAQALGREVVSLNYRLMPEACYLALLDDVEVVRRRLAPVALVGDSAGARLVLDAARRAADDSPLGLVYPLLGTPSDTSLGPDAPLLSRQDVLAAWSMIAEQARRIRDDLPASRAIECLAVEHDPLTPPLLATLDEWRRCHHQVGVHMAEGMLHGALHARSSLPAMEAAWRAFCRALAAHLD</sequence>
<dbReference type="EMBL" id="CP098827">
    <property type="protein sequence ID" value="XBO69110.1"/>
    <property type="molecule type" value="Genomic_DNA"/>
</dbReference>
<dbReference type="InterPro" id="IPR029058">
    <property type="entry name" value="AB_hydrolase_fold"/>
</dbReference>
<dbReference type="Pfam" id="PF07859">
    <property type="entry name" value="Abhydrolase_3"/>
    <property type="match status" value="1"/>
</dbReference>
<dbReference type="RefSeq" id="WP_348826447.1">
    <property type="nucleotide sequence ID" value="NZ_CP098827.1"/>
</dbReference>
<organism evidence="2">
    <name type="scientific">Halomonas sp. RT37</name>
    <dbReference type="NCBI Taxonomy" id="2950872"/>
    <lineage>
        <taxon>Bacteria</taxon>
        <taxon>Pseudomonadati</taxon>
        <taxon>Pseudomonadota</taxon>
        <taxon>Gammaproteobacteria</taxon>
        <taxon>Oceanospirillales</taxon>
        <taxon>Halomonadaceae</taxon>
        <taxon>Halomonas</taxon>
    </lineage>
</organism>
<reference evidence="2" key="1">
    <citation type="submission" date="2022-06" db="EMBL/GenBank/DDBJ databases">
        <title>A novel DMS-producing enzyme.</title>
        <authorList>
            <person name="Zhang Y."/>
        </authorList>
    </citation>
    <scope>NUCLEOTIDE SEQUENCE</scope>
    <source>
        <strain evidence="2">RT37</strain>
    </source>
</reference>
<proteinExistence type="predicted"/>
<dbReference type="GO" id="GO:0016787">
    <property type="term" value="F:hydrolase activity"/>
    <property type="evidence" value="ECO:0007669"/>
    <property type="project" value="UniProtKB-KW"/>
</dbReference>
<dbReference type="InterPro" id="IPR050466">
    <property type="entry name" value="Carboxylest/Gibb_receptor"/>
</dbReference>
<keyword evidence="2" id="KW-0378">Hydrolase</keyword>
<dbReference type="SUPFAM" id="SSF53474">
    <property type="entry name" value="alpha/beta-Hydrolases"/>
    <property type="match status" value="1"/>
</dbReference>
<gene>
    <name evidence="2" type="ORF">NFG58_10695</name>
</gene>
<evidence type="ECO:0000259" key="1">
    <source>
        <dbReference type="Pfam" id="PF07859"/>
    </source>
</evidence>
<dbReference type="PANTHER" id="PTHR23024">
    <property type="entry name" value="ARYLACETAMIDE DEACETYLASE"/>
    <property type="match status" value="1"/>
</dbReference>
<accession>A0AAU7KBR0</accession>
<evidence type="ECO:0000313" key="2">
    <source>
        <dbReference type="EMBL" id="XBO69110.1"/>
    </source>
</evidence>
<dbReference type="PANTHER" id="PTHR23024:SF24">
    <property type="entry name" value="ALPHA_BETA HYDROLASE FOLD-3 DOMAIN-CONTAINING PROTEIN"/>
    <property type="match status" value="1"/>
</dbReference>
<protein>
    <submittedName>
        <fullName evidence="2">Alpha/beta hydrolase</fullName>
    </submittedName>
</protein>
<feature type="domain" description="Alpha/beta hydrolase fold-3" evidence="1">
    <location>
        <begin position="69"/>
        <end position="246"/>
    </location>
</feature>
<dbReference type="AlphaFoldDB" id="A0AAU7KBR0"/>
<dbReference type="InterPro" id="IPR013094">
    <property type="entry name" value="AB_hydrolase_3"/>
</dbReference>
<dbReference type="Gene3D" id="3.40.50.1820">
    <property type="entry name" value="alpha/beta hydrolase"/>
    <property type="match status" value="1"/>
</dbReference>